<dbReference type="GO" id="GO:0046872">
    <property type="term" value="F:metal ion binding"/>
    <property type="evidence" value="ECO:0007669"/>
    <property type="project" value="UniProtKB-KW"/>
</dbReference>
<dbReference type="Proteomes" id="UP000054321">
    <property type="component" value="Unassembled WGS sequence"/>
</dbReference>
<dbReference type="PANTHER" id="PTHR47660:SF7">
    <property type="entry name" value="TRANSCRIPTION FACTOR WITH C2H2 AND ZN(2)-CYS(6) DNA BINDING DOMAIN (EUROFUNG)"/>
    <property type="match status" value="1"/>
</dbReference>
<keyword evidence="3" id="KW-0805">Transcription regulation</keyword>
<dbReference type="EMBL" id="KN832870">
    <property type="protein sequence ID" value="KIN09063.1"/>
    <property type="molecule type" value="Genomic_DNA"/>
</dbReference>
<gene>
    <name evidence="6" type="ORF">OIDMADRAFT_37972</name>
</gene>
<evidence type="ECO:0000256" key="5">
    <source>
        <dbReference type="ARBA" id="ARBA00023242"/>
    </source>
</evidence>
<evidence type="ECO:0000313" key="6">
    <source>
        <dbReference type="EMBL" id="KIN09063.1"/>
    </source>
</evidence>
<evidence type="ECO:0000256" key="3">
    <source>
        <dbReference type="ARBA" id="ARBA00023015"/>
    </source>
</evidence>
<evidence type="ECO:0000256" key="1">
    <source>
        <dbReference type="ARBA" id="ARBA00022723"/>
    </source>
</evidence>
<keyword evidence="2" id="KW-0862">Zinc</keyword>
<dbReference type="InParanoid" id="A0A0C3E3X2"/>
<reference evidence="7" key="2">
    <citation type="submission" date="2015-01" db="EMBL/GenBank/DDBJ databases">
        <title>Evolutionary Origins and Diversification of the Mycorrhizal Mutualists.</title>
        <authorList>
            <consortium name="DOE Joint Genome Institute"/>
            <consortium name="Mycorrhizal Genomics Consortium"/>
            <person name="Kohler A."/>
            <person name="Kuo A."/>
            <person name="Nagy L.G."/>
            <person name="Floudas D."/>
            <person name="Copeland A."/>
            <person name="Barry K.W."/>
            <person name="Cichocki N."/>
            <person name="Veneault-Fourrey C."/>
            <person name="LaButti K."/>
            <person name="Lindquist E.A."/>
            <person name="Lipzen A."/>
            <person name="Lundell T."/>
            <person name="Morin E."/>
            <person name="Murat C."/>
            <person name="Riley R."/>
            <person name="Ohm R."/>
            <person name="Sun H."/>
            <person name="Tunlid A."/>
            <person name="Henrissat B."/>
            <person name="Grigoriev I.V."/>
            <person name="Hibbett D.S."/>
            <person name="Martin F."/>
        </authorList>
    </citation>
    <scope>NUCLEOTIDE SEQUENCE [LARGE SCALE GENOMIC DNA]</scope>
    <source>
        <strain evidence="7">Zn</strain>
    </source>
</reference>
<reference evidence="6 7" key="1">
    <citation type="submission" date="2014-04" db="EMBL/GenBank/DDBJ databases">
        <authorList>
            <consortium name="DOE Joint Genome Institute"/>
            <person name="Kuo A."/>
            <person name="Martino E."/>
            <person name="Perotto S."/>
            <person name="Kohler A."/>
            <person name="Nagy L.G."/>
            <person name="Floudas D."/>
            <person name="Copeland A."/>
            <person name="Barry K.W."/>
            <person name="Cichocki N."/>
            <person name="Veneault-Fourrey C."/>
            <person name="LaButti K."/>
            <person name="Lindquist E.A."/>
            <person name="Lipzen A."/>
            <person name="Lundell T."/>
            <person name="Morin E."/>
            <person name="Murat C."/>
            <person name="Sun H."/>
            <person name="Tunlid A."/>
            <person name="Henrissat B."/>
            <person name="Grigoriev I.V."/>
            <person name="Hibbett D.S."/>
            <person name="Martin F."/>
            <person name="Nordberg H.P."/>
            <person name="Cantor M.N."/>
            <person name="Hua S.X."/>
        </authorList>
    </citation>
    <scope>NUCLEOTIDE SEQUENCE [LARGE SCALE GENOMIC DNA]</scope>
    <source>
        <strain evidence="6 7">Zn</strain>
    </source>
</reference>
<organism evidence="6 7">
    <name type="scientific">Oidiodendron maius (strain Zn)</name>
    <dbReference type="NCBI Taxonomy" id="913774"/>
    <lineage>
        <taxon>Eukaryota</taxon>
        <taxon>Fungi</taxon>
        <taxon>Dikarya</taxon>
        <taxon>Ascomycota</taxon>
        <taxon>Pezizomycotina</taxon>
        <taxon>Leotiomycetes</taxon>
        <taxon>Leotiomycetes incertae sedis</taxon>
        <taxon>Myxotrichaceae</taxon>
        <taxon>Oidiodendron</taxon>
    </lineage>
</organism>
<dbReference type="STRING" id="913774.A0A0C3E3X2"/>
<dbReference type="AlphaFoldDB" id="A0A0C3E3X2"/>
<keyword evidence="7" id="KW-1185">Reference proteome</keyword>
<evidence type="ECO:0000256" key="2">
    <source>
        <dbReference type="ARBA" id="ARBA00022833"/>
    </source>
</evidence>
<evidence type="ECO:0000256" key="4">
    <source>
        <dbReference type="ARBA" id="ARBA00023163"/>
    </source>
</evidence>
<dbReference type="PANTHER" id="PTHR47660">
    <property type="entry name" value="TRANSCRIPTION FACTOR WITH C2H2 AND ZN(2)-CYS(6) DNA BINDING DOMAIN (EUROFUNG)-RELATED-RELATED"/>
    <property type="match status" value="1"/>
</dbReference>
<proteinExistence type="predicted"/>
<protein>
    <recommendedName>
        <fullName evidence="8">Transcription factor domain-containing protein</fullName>
    </recommendedName>
</protein>
<name>A0A0C3E3X2_OIDMZ</name>
<evidence type="ECO:0000313" key="7">
    <source>
        <dbReference type="Proteomes" id="UP000054321"/>
    </source>
</evidence>
<dbReference type="HOGENOM" id="CLU_003864_0_0_1"/>
<keyword evidence="4" id="KW-0804">Transcription</keyword>
<sequence>MMAYESDFRMSMGLFDGKAPLPCPEQIWDEPMLNVARLLILTSGPPSLYLALDILYTEQRIVPNLGELSRVLLIHGMYSRVWEVARYHSGHLSDWVPTALSEHHHRTIPEGIIKLSSTPVVSRWINGSCDCLDILHWSAQSTILQASGLEHPTVLHLHLARLILLAPVSDLQELAKAKVHQKTPSQAESYLYTNMQEHGLRNSLLKWVLHNHYKARLAIIHAGSIFWYLRRYSCGAVVEPFANYLATLVIWAYSVSTSSQVPTLEDHSVPDYYHPSPLQTQISDAMEQLESHGTSLIQLDRPCDDELVQLFVRFGEQMTPYMARIGNIKHRDSAGKILREGIKLLSCHDNKVTGLRRDGSKAFVNCTWGVAETFTSILSALGAVPEQNAIPA</sequence>
<accession>A0A0C3E3X2</accession>
<dbReference type="OrthoDB" id="654211at2759"/>
<keyword evidence="1" id="KW-0479">Metal-binding</keyword>
<keyword evidence="5" id="KW-0539">Nucleus</keyword>
<evidence type="ECO:0008006" key="8">
    <source>
        <dbReference type="Google" id="ProtNLM"/>
    </source>
</evidence>